<gene>
    <name evidence="2" type="ORF">PLICRDRAFT_32682</name>
</gene>
<name>A0A0C9SWX4_PLICR</name>
<dbReference type="HOGENOM" id="CLU_1750467_0_0_1"/>
<evidence type="ECO:0000313" key="2">
    <source>
        <dbReference type="EMBL" id="KII84000.1"/>
    </source>
</evidence>
<dbReference type="AlphaFoldDB" id="A0A0C9SWX4"/>
<organism evidence="2 3">
    <name type="scientific">Plicaturopsis crispa FD-325 SS-3</name>
    <dbReference type="NCBI Taxonomy" id="944288"/>
    <lineage>
        <taxon>Eukaryota</taxon>
        <taxon>Fungi</taxon>
        <taxon>Dikarya</taxon>
        <taxon>Basidiomycota</taxon>
        <taxon>Agaricomycotina</taxon>
        <taxon>Agaricomycetes</taxon>
        <taxon>Agaricomycetidae</taxon>
        <taxon>Amylocorticiales</taxon>
        <taxon>Amylocorticiaceae</taxon>
        <taxon>Plicatura</taxon>
        <taxon>Plicaturopsis crispa</taxon>
    </lineage>
</organism>
<accession>A0A0C9SWX4</accession>
<dbReference type="EMBL" id="KN832573">
    <property type="protein sequence ID" value="KII84000.1"/>
    <property type="molecule type" value="Genomic_DNA"/>
</dbReference>
<keyword evidence="3" id="KW-1185">Reference proteome</keyword>
<evidence type="ECO:0000313" key="3">
    <source>
        <dbReference type="Proteomes" id="UP000053263"/>
    </source>
</evidence>
<protein>
    <submittedName>
        <fullName evidence="2">Uncharacterized protein</fullName>
    </submittedName>
</protein>
<dbReference type="Proteomes" id="UP000053263">
    <property type="component" value="Unassembled WGS sequence"/>
</dbReference>
<proteinExistence type="predicted"/>
<reference evidence="2 3" key="1">
    <citation type="submission" date="2014-06" db="EMBL/GenBank/DDBJ databases">
        <title>Evolutionary Origins and Diversification of the Mycorrhizal Mutualists.</title>
        <authorList>
            <consortium name="DOE Joint Genome Institute"/>
            <consortium name="Mycorrhizal Genomics Consortium"/>
            <person name="Kohler A."/>
            <person name="Kuo A."/>
            <person name="Nagy L.G."/>
            <person name="Floudas D."/>
            <person name="Copeland A."/>
            <person name="Barry K.W."/>
            <person name="Cichocki N."/>
            <person name="Veneault-Fourrey C."/>
            <person name="LaButti K."/>
            <person name="Lindquist E.A."/>
            <person name="Lipzen A."/>
            <person name="Lundell T."/>
            <person name="Morin E."/>
            <person name="Murat C."/>
            <person name="Riley R."/>
            <person name="Ohm R."/>
            <person name="Sun H."/>
            <person name="Tunlid A."/>
            <person name="Henrissat B."/>
            <person name="Grigoriev I.V."/>
            <person name="Hibbett D.S."/>
            <person name="Martin F."/>
        </authorList>
    </citation>
    <scope>NUCLEOTIDE SEQUENCE [LARGE SCALE GENOMIC DNA]</scope>
    <source>
        <strain evidence="2 3">FD-325 SS-3</strain>
    </source>
</reference>
<sequence>MVPDHTSDPTTRAPAQILPRTYPPPTGNPPDVYTQSGSTQLRVRPRATAARLFDCSLMGRRARIPAARFNTAAFEEKIVAFADGLKSDFADALEAHFADALEAHFADGLEPHEHPANLLKIPARLRLSTPRHKMASGLCTSPADPGLGY</sequence>
<evidence type="ECO:0000256" key="1">
    <source>
        <dbReference type="SAM" id="MobiDB-lite"/>
    </source>
</evidence>
<feature type="region of interest" description="Disordered" evidence="1">
    <location>
        <begin position="1"/>
        <end position="41"/>
    </location>
</feature>